<reference evidence="4 5" key="1">
    <citation type="submission" date="2022-10" db="EMBL/GenBank/DDBJ databases">
        <title>Alteromonas sp. chi3 Genome sequencing.</title>
        <authorList>
            <person name="Park S."/>
        </authorList>
    </citation>
    <scope>NUCLEOTIDE SEQUENCE [LARGE SCALE GENOMIC DNA]</scope>
    <source>
        <strain evidence="5">chi3</strain>
    </source>
</reference>
<evidence type="ECO:0000256" key="1">
    <source>
        <dbReference type="ARBA" id="ARBA00022801"/>
    </source>
</evidence>
<feature type="chain" id="PRO_5046312108" evidence="2">
    <location>
        <begin position="19"/>
        <end position="640"/>
    </location>
</feature>
<dbReference type="Gene3D" id="3.40.50.1110">
    <property type="entry name" value="SGNH hydrolase"/>
    <property type="match status" value="1"/>
</dbReference>
<name>A0ABT5L5J1_9ALTE</name>
<dbReference type="SUPFAM" id="SSF49785">
    <property type="entry name" value="Galactose-binding domain-like"/>
    <property type="match status" value="1"/>
</dbReference>
<dbReference type="InterPro" id="IPR005181">
    <property type="entry name" value="SASA"/>
</dbReference>
<dbReference type="PANTHER" id="PTHR22901:SF0">
    <property type="entry name" value="SIALATE O-ACETYLESTERASE"/>
    <property type="match status" value="1"/>
</dbReference>
<evidence type="ECO:0000313" key="5">
    <source>
        <dbReference type="Proteomes" id="UP001218788"/>
    </source>
</evidence>
<proteinExistence type="predicted"/>
<feature type="domain" description="Sialate O-acetylesterase" evidence="3">
    <location>
        <begin position="394"/>
        <end position="517"/>
    </location>
</feature>
<keyword evidence="2" id="KW-0732">Signal</keyword>
<evidence type="ECO:0000313" key="4">
    <source>
        <dbReference type="EMBL" id="MDC8832300.1"/>
    </source>
</evidence>
<dbReference type="Proteomes" id="UP001218788">
    <property type="component" value="Unassembled WGS sequence"/>
</dbReference>
<comment type="caution">
    <text evidence="4">The sequence shown here is derived from an EMBL/GenBank/DDBJ whole genome shotgun (WGS) entry which is preliminary data.</text>
</comment>
<dbReference type="InterPro" id="IPR008979">
    <property type="entry name" value="Galactose-bd-like_sf"/>
</dbReference>
<dbReference type="Pfam" id="PF03629">
    <property type="entry name" value="SASA"/>
    <property type="match status" value="1"/>
</dbReference>
<sequence>MIRLILLCTCLFSISVGATTTLHRLIADNAILQRDKPIPLTGTSDTTTPIQVYLNEQLLGETSATNGEWKYELPAQQAGGPHQLTIKADNPLTVTNLYFGDVWFTSGQSNMELTMARVEEAYPLDVAEANYPLIREFTVPDTYRFDGENTDYENGHWRSATQQNIRQLSAVAYYFARQLYLDQNVPIGIVNASLGGSPIEAWMHKDILAPYPDKIAEGVYFADPAVDASTRKTDQERADKWYSELHQKDQGLAEKWYASDFNDSDWQTIMMPGNLPAKADGFTGVWWLRKTIHLDQVPDEPLILRLGRIVDADEAYINGQKVGSTGYQYPPRRYQVAPELLKAGENVIAVRITANKMQTGFVKDKTYFLGTDNARHSLIGEWRYKVATEVSPVAGSTFIRWKPMGLFNAMIAPATDFPVTGAVWYQGESNSSSPNDYAAKLSAMIKHWRTRWQQPDMPFFVIQLTNFMAQQRHPVDSNWAVLRDQQQQVSELPNTASIVTIDLGEWNDIHPVNKAAVAKRLALAARNIAYGQDVAYQGPIATKAQFNEGKTTVYFDNTVGGLTAASSLRRSFALAGADGQYYWARTVMNKESVTLYSDKVTEPVTVRYGWADNPEPGLYNRAALPAAPFTLSIENAEASN</sequence>
<dbReference type="RefSeq" id="WP_273642107.1">
    <property type="nucleotide sequence ID" value="NZ_JAQQXP010000002.1"/>
</dbReference>
<organism evidence="4 5">
    <name type="scientific">Alteromonas gilva</name>
    <dbReference type="NCBI Taxonomy" id="2987522"/>
    <lineage>
        <taxon>Bacteria</taxon>
        <taxon>Pseudomonadati</taxon>
        <taxon>Pseudomonadota</taxon>
        <taxon>Gammaproteobacteria</taxon>
        <taxon>Alteromonadales</taxon>
        <taxon>Alteromonadaceae</taxon>
        <taxon>Alteromonas/Salinimonas group</taxon>
        <taxon>Alteromonas</taxon>
    </lineage>
</organism>
<keyword evidence="1" id="KW-0378">Hydrolase</keyword>
<dbReference type="InterPro" id="IPR039329">
    <property type="entry name" value="SIAE"/>
</dbReference>
<evidence type="ECO:0000259" key="3">
    <source>
        <dbReference type="Pfam" id="PF03629"/>
    </source>
</evidence>
<dbReference type="PANTHER" id="PTHR22901">
    <property type="entry name" value="SIALATE O-ACETYLESTERASE"/>
    <property type="match status" value="1"/>
</dbReference>
<dbReference type="SUPFAM" id="SSF52266">
    <property type="entry name" value="SGNH hydrolase"/>
    <property type="match status" value="1"/>
</dbReference>
<keyword evidence="5" id="KW-1185">Reference proteome</keyword>
<dbReference type="InterPro" id="IPR036514">
    <property type="entry name" value="SGNH_hydro_sf"/>
</dbReference>
<protein>
    <submittedName>
        <fullName evidence="4">Sialate O-acetylesterase</fullName>
    </submittedName>
</protein>
<evidence type="ECO:0000256" key="2">
    <source>
        <dbReference type="SAM" id="SignalP"/>
    </source>
</evidence>
<accession>A0ABT5L5J1</accession>
<gene>
    <name evidence="4" type="ORF">OIK42_16205</name>
</gene>
<dbReference type="Gene3D" id="2.60.120.260">
    <property type="entry name" value="Galactose-binding domain-like"/>
    <property type="match status" value="1"/>
</dbReference>
<dbReference type="EMBL" id="JAQQXP010000002">
    <property type="protein sequence ID" value="MDC8832300.1"/>
    <property type="molecule type" value="Genomic_DNA"/>
</dbReference>
<feature type="signal peptide" evidence="2">
    <location>
        <begin position="1"/>
        <end position="18"/>
    </location>
</feature>